<gene>
    <name evidence="2" type="ORF">S01H1_06678</name>
</gene>
<dbReference type="InterPro" id="IPR059226">
    <property type="entry name" value="Choice_anch_Q_dom"/>
</dbReference>
<evidence type="ECO:0008006" key="3">
    <source>
        <dbReference type="Google" id="ProtNLM"/>
    </source>
</evidence>
<name>X0SPC2_9ZZZZ</name>
<accession>X0SPC2</accession>
<dbReference type="AlphaFoldDB" id="X0SPC2"/>
<proteinExistence type="predicted"/>
<protein>
    <recommendedName>
        <fullName evidence="3">Right handed beta helix domain-containing protein</fullName>
    </recommendedName>
</protein>
<feature type="non-terminal residue" evidence="2">
    <location>
        <position position="476"/>
    </location>
</feature>
<comment type="caution">
    <text evidence="2">The sequence shown here is derived from an EMBL/GenBank/DDBJ whole genome shotgun (WGS) entry which is preliminary data.</text>
</comment>
<reference evidence="2" key="1">
    <citation type="journal article" date="2014" name="Front. Microbiol.">
        <title>High frequency of phylogenetically diverse reductive dehalogenase-homologous genes in deep subseafloor sedimentary metagenomes.</title>
        <authorList>
            <person name="Kawai M."/>
            <person name="Futagami T."/>
            <person name="Toyoda A."/>
            <person name="Takaki Y."/>
            <person name="Nishi S."/>
            <person name="Hori S."/>
            <person name="Arai W."/>
            <person name="Tsubouchi T."/>
            <person name="Morono Y."/>
            <person name="Uchiyama I."/>
            <person name="Ito T."/>
            <person name="Fujiyama A."/>
            <person name="Inagaki F."/>
            <person name="Takami H."/>
        </authorList>
    </citation>
    <scope>NUCLEOTIDE SEQUENCE</scope>
    <source>
        <strain evidence="2">Expedition CK06-06</strain>
    </source>
</reference>
<dbReference type="SUPFAM" id="SSF51126">
    <property type="entry name" value="Pectin lyase-like"/>
    <property type="match status" value="1"/>
</dbReference>
<dbReference type="InterPro" id="IPR012334">
    <property type="entry name" value="Pectin_lyas_fold"/>
</dbReference>
<sequence>GEGNIDVDPLLTPGGHLRSGSPCINAGTNSGAPIIDIDGESRPQGEGVDIGCDEFMDIDADGLPDWWESKYFLGPNVAHPNSDPDEDGLTNLQEYECYGSHPVVAPIHVNPSTGPFQTVQEGLDAAGDGDTVLVASGTYAGPGNYDLDYSGKSVIVRSMSGSASAIIDCANLGRAINRQGDGIFAVLEGFTVMRGNADIGGGIRTANSRFMFKNCVLRDNTATGKAGGIYSDLSSPMFSNLTIQNNSAPPNEPNAGVISFSKIYLRGDLILEAGRLDVYSSWFDGPGCISIDQGALLRVMNDPCVPDTGPTAADPTVIRTDVNGLGDIEIDAGQQLIVEGDAIVNLSGSSECNPDPNTGGHITVEGSLVVRGNATLMNSDVDVKLLDVEGANDIQYNNITLLEASTGFGGEFFAGGTATIRCNTIVSEGDRYLDLDPDPYVLERPTIINNQITVLIKEGISGSQGTLLELRAADYD</sequence>
<dbReference type="EMBL" id="BARS01003446">
    <property type="protein sequence ID" value="GAF82919.1"/>
    <property type="molecule type" value="Genomic_DNA"/>
</dbReference>
<evidence type="ECO:0000313" key="2">
    <source>
        <dbReference type="EMBL" id="GAF82919.1"/>
    </source>
</evidence>
<dbReference type="Gene3D" id="2.160.20.10">
    <property type="entry name" value="Single-stranded right-handed beta-helix, Pectin lyase-like"/>
    <property type="match status" value="1"/>
</dbReference>
<evidence type="ECO:0000256" key="1">
    <source>
        <dbReference type="SAM" id="MobiDB-lite"/>
    </source>
</evidence>
<dbReference type="InterPro" id="IPR011050">
    <property type="entry name" value="Pectin_lyase_fold/virulence"/>
</dbReference>
<dbReference type="NCBIfam" id="NF041518">
    <property type="entry name" value="choice_anch_Q"/>
    <property type="match status" value="1"/>
</dbReference>
<organism evidence="2">
    <name type="scientific">marine sediment metagenome</name>
    <dbReference type="NCBI Taxonomy" id="412755"/>
    <lineage>
        <taxon>unclassified sequences</taxon>
        <taxon>metagenomes</taxon>
        <taxon>ecological metagenomes</taxon>
    </lineage>
</organism>
<feature type="non-terminal residue" evidence="2">
    <location>
        <position position="1"/>
    </location>
</feature>
<feature type="region of interest" description="Disordered" evidence="1">
    <location>
        <begin position="1"/>
        <end position="22"/>
    </location>
</feature>